<sequence length="431" mass="50346">MNKFSKYLDSLTKIIAITTAVGVVFGLLVAYAYLDFIQHKSLFVNVLSQPASFVTIIFVFSLIVFLFFLGFCTPYKLALSYKENNIYLSLQKNIDKKFLIHFKSKLFWVFLLPSIIAILMSCLILLIFYCEFWEKELRNLIAAILFLLGVFSSFIIFSILWLIEWHKTKKIISKIRQEKKRNGGSVDKVKLRHFKNKFTFNEGMEIAFDNFLVSFTTVFSIFLIFVPMIGFWIEDEDLQWWILGISIVVMFLNSVLASFLLYRDSPTKGGAVFGFPLLLAFCFFVVISKMVTGIHQKLLYPARFVEIAEDSSWYILHNNYQINNKYREINGINTYDLERLKTNFFRCRPNKKNPCSDILNQRQNALYGYMAWNLGNIKVFCPQHVKFTKDIEKNKILAEKCLTINSEFIQPLSGQYIVPNYTARKETISYN</sequence>
<accession>A0A3S5C3I3</accession>
<organism evidence="2 3">
    <name type="scientific">Neisseria weaveri</name>
    <dbReference type="NCBI Taxonomy" id="28091"/>
    <lineage>
        <taxon>Bacteria</taxon>
        <taxon>Pseudomonadati</taxon>
        <taxon>Pseudomonadota</taxon>
        <taxon>Betaproteobacteria</taxon>
        <taxon>Neisseriales</taxon>
        <taxon>Neisseriaceae</taxon>
        <taxon>Neisseria</taxon>
    </lineage>
</organism>
<evidence type="ECO:0000256" key="1">
    <source>
        <dbReference type="SAM" id="Phobius"/>
    </source>
</evidence>
<feature type="transmembrane region" description="Helical" evidence="1">
    <location>
        <begin position="141"/>
        <end position="163"/>
    </location>
</feature>
<feature type="transmembrane region" description="Helical" evidence="1">
    <location>
        <begin position="106"/>
        <end position="129"/>
    </location>
</feature>
<proteinExistence type="predicted"/>
<keyword evidence="1" id="KW-1133">Transmembrane helix</keyword>
<feature type="transmembrane region" description="Helical" evidence="1">
    <location>
        <begin position="211"/>
        <end position="233"/>
    </location>
</feature>
<feature type="transmembrane region" description="Helical" evidence="1">
    <location>
        <begin position="239"/>
        <end position="262"/>
    </location>
</feature>
<keyword evidence="1" id="KW-0472">Membrane</keyword>
<dbReference type="RefSeq" id="WP_040669491.1">
    <property type="nucleotide sequence ID" value="NZ_CAUJRG010000004.1"/>
</dbReference>
<dbReference type="OrthoDB" id="7069410at2"/>
<dbReference type="Proteomes" id="UP000272771">
    <property type="component" value="Chromosome"/>
</dbReference>
<dbReference type="AlphaFoldDB" id="A0A3S5C3I3"/>
<reference evidence="2 3" key="1">
    <citation type="submission" date="2018-12" db="EMBL/GenBank/DDBJ databases">
        <authorList>
            <consortium name="Pathogen Informatics"/>
        </authorList>
    </citation>
    <scope>NUCLEOTIDE SEQUENCE [LARGE SCALE GENOMIC DNA]</scope>
    <source>
        <strain evidence="2 3">NCTC12742</strain>
    </source>
</reference>
<feature type="transmembrane region" description="Helical" evidence="1">
    <location>
        <begin position="53"/>
        <end position="72"/>
    </location>
</feature>
<keyword evidence="1" id="KW-0812">Transmembrane</keyword>
<evidence type="ECO:0000313" key="3">
    <source>
        <dbReference type="Proteomes" id="UP000272771"/>
    </source>
</evidence>
<feature type="transmembrane region" description="Helical" evidence="1">
    <location>
        <begin position="12"/>
        <end position="33"/>
    </location>
</feature>
<keyword evidence="3" id="KW-1185">Reference proteome</keyword>
<dbReference type="EMBL" id="LR134533">
    <property type="protein sequence ID" value="VEJ50281.1"/>
    <property type="molecule type" value="Genomic_DNA"/>
</dbReference>
<name>A0A3S5C3I3_9NEIS</name>
<evidence type="ECO:0000313" key="2">
    <source>
        <dbReference type="EMBL" id="VEJ50281.1"/>
    </source>
</evidence>
<gene>
    <name evidence="2" type="ORF">NCTC12742_00610</name>
</gene>
<feature type="transmembrane region" description="Helical" evidence="1">
    <location>
        <begin position="269"/>
        <end position="287"/>
    </location>
</feature>
<protein>
    <submittedName>
        <fullName evidence="2">Uncharacterized protein</fullName>
    </submittedName>
</protein>